<evidence type="ECO:0000313" key="7">
    <source>
        <dbReference type="EMBL" id="AYN65483.1"/>
    </source>
</evidence>
<name>A0A454CA74_METHO</name>
<evidence type="ECO:0000259" key="6">
    <source>
        <dbReference type="Pfam" id="PF01048"/>
    </source>
</evidence>
<dbReference type="GO" id="GO:0005829">
    <property type="term" value="C:cytosol"/>
    <property type="evidence" value="ECO:0007669"/>
    <property type="project" value="TreeGrafter"/>
</dbReference>
<feature type="domain" description="Nucleoside phosphorylase" evidence="6">
    <location>
        <begin position="14"/>
        <end position="233"/>
    </location>
</feature>
<organism evidence="7 8">
    <name type="scientific">Metamycoplasma hominis</name>
    <name type="common">Mycoplasma hominis</name>
    <dbReference type="NCBI Taxonomy" id="2098"/>
    <lineage>
        <taxon>Bacteria</taxon>
        <taxon>Bacillati</taxon>
        <taxon>Mycoplasmatota</taxon>
        <taxon>Mycoplasmoidales</taxon>
        <taxon>Metamycoplasmataceae</taxon>
        <taxon>Metamycoplasma</taxon>
    </lineage>
</organism>
<evidence type="ECO:0000256" key="4">
    <source>
        <dbReference type="ARBA" id="ARBA00022679"/>
    </source>
</evidence>
<reference evidence="7 8" key="2">
    <citation type="submission" date="2018-10" db="EMBL/GenBank/DDBJ databases">
        <title>Detection and isolation of Mycoplasma hominis as a predominant microorganism from pelvic cavity of patient with salpingitis and tubo-ovarian abscess.</title>
        <authorList>
            <person name="Guschin A.E."/>
            <person name="Khayrullina G.A."/>
            <person name="Rakovskaya I.V."/>
            <person name="Shelenkov A.A."/>
            <person name="Shagin D.A."/>
        </authorList>
    </citation>
    <scope>NUCLEOTIDE SEQUENCE [LARGE SCALE GENOMIC DNA]</scope>
    <source>
        <strain evidence="8">TOA</strain>
    </source>
</reference>
<keyword evidence="4 7" id="KW-0808">Transferase</keyword>
<dbReference type="PANTHER" id="PTHR43691">
    <property type="entry name" value="URIDINE PHOSPHORYLASE"/>
    <property type="match status" value="1"/>
</dbReference>
<dbReference type="GO" id="GO:0004850">
    <property type="term" value="F:uridine phosphorylase activity"/>
    <property type="evidence" value="ECO:0007669"/>
    <property type="project" value="UniProtKB-EC"/>
</dbReference>
<evidence type="ECO:0000313" key="8">
    <source>
        <dbReference type="Proteomes" id="UP000029712"/>
    </source>
</evidence>
<dbReference type="InterPro" id="IPR000845">
    <property type="entry name" value="Nucleoside_phosphorylase_d"/>
</dbReference>
<evidence type="ECO:0000256" key="3">
    <source>
        <dbReference type="ARBA" id="ARBA00022676"/>
    </source>
</evidence>
<dbReference type="SUPFAM" id="SSF53167">
    <property type="entry name" value="Purine and uridine phosphorylases"/>
    <property type="match status" value="1"/>
</dbReference>
<dbReference type="PANTHER" id="PTHR43691:SF11">
    <property type="entry name" value="FI09636P-RELATED"/>
    <property type="match status" value="1"/>
</dbReference>
<dbReference type="NCBIfam" id="TIGR00107">
    <property type="entry name" value="deoD"/>
    <property type="match status" value="1"/>
</dbReference>
<proteinExistence type="predicted"/>
<dbReference type="OrthoDB" id="9782889at2"/>
<dbReference type="RefSeq" id="WP_036439311.1">
    <property type="nucleotide sequence ID" value="NZ_CP033021.1"/>
</dbReference>
<dbReference type="GO" id="GO:0004731">
    <property type="term" value="F:purine-nucleoside phosphorylase activity"/>
    <property type="evidence" value="ECO:0007669"/>
    <property type="project" value="InterPro"/>
</dbReference>
<comment type="catalytic activity">
    <reaction evidence="5">
        <text>uridine + phosphate = alpha-D-ribose 1-phosphate + uracil</text>
        <dbReference type="Rhea" id="RHEA:24388"/>
        <dbReference type="ChEBI" id="CHEBI:16704"/>
        <dbReference type="ChEBI" id="CHEBI:17568"/>
        <dbReference type="ChEBI" id="CHEBI:43474"/>
        <dbReference type="ChEBI" id="CHEBI:57720"/>
        <dbReference type="EC" id="2.4.2.3"/>
    </reaction>
</comment>
<dbReference type="CDD" id="cd09006">
    <property type="entry name" value="PNP_EcPNPI-like"/>
    <property type="match status" value="1"/>
</dbReference>
<dbReference type="Gene3D" id="3.40.50.1580">
    <property type="entry name" value="Nucleoside phosphorylase domain"/>
    <property type="match status" value="1"/>
</dbReference>
<dbReference type="EC" id="2.4.2.3" evidence="1"/>
<dbReference type="InterPro" id="IPR035994">
    <property type="entry name" value="Nucleoside_phosphorylase_sf"/>
</dbReference>
<keyword evidence="3 7" id="KW-0328">Glycosyltransferase</keyword>
<accession>A0A454CA74</accession>
<evidence type="ECO:0000256" key="5">
    <source>
        <dbReference type="ARBA" id="ARBA00048447"/>
    </source>
</evidence>
<dbReference type="NCBIfam" id="NF004489">
    <property type="entry name" value="PRK05819.1"/>
    <property type="match status" value="1"/>
</dbReference>
<gene>
    <name evidence="7" type="primary">deoD</name>
    <name evidence="7" type="ORF">KN71_002145</name>
</gene>
<dbReference type="GO" id="GO:0006152">
    <property type="term" value="P:purine nucleoside catabolic process"/>
    <property type="evidence" value="ECO:0007669"/>
    <property type="project" value="TreeGrafter"/>
</dbReference>
<dbReference type="InterPro" id="IPR004402">
    <property type="entry name" value="DeoD-type"/>
</dbReference>
<dbReference type="AlphaFoldDB" id="A0A454CA74"/>
<evidence type="ECO:0000256" key="1">
    <source>
        <dbReference type="ARBA" id="ARBA00011888"/>
    </source>
</evidence>
<dbReference type="Pfam" id="PF01048">
    <property type="entry name" value="PNP_UDP_1"/>
    <property type="match status" value="1"/>
</dbReference>
<dbReference type="Proteomes" id="UP000029712">
    <property type="component" value="Chromosome"/>
</dbReference>
<protein>
    <recommendedName>
        <fullName evidence="2">Uridine phosphorylase</fullName>
        <ecNumber evidence="1">2.4.2.3</ecNumber>
    </recommendedName>
</protein>
<reference evidence="7 8" key="1">
    <citation type="submission" date="2014-08" db="EMBL/GenBank/DDBJ databases">
        <authorList>
            <person name="Kuleshov K."/>
            <person name="Dedkov V."/>
            <person name="Markelov M."/>
            <person name="Pimkina E."/>
        </authorList>
    </citation>
    <scope>NUCLEOTIDE SEQUENCE [LARGE SCALE GENOMIC DNA]</scope>
    <source>
        <strain evidence="8">TOA</strain>
    </source>
</reference>
<sequence>MTPHINAKDDDFAKLVLMPGDPLRAKYIAEHYLENAKLVSTVRNVLMYTGFYKGRKISICASGMGVPSIGIYSYELFSQYGVEAIIRIGSGGSFKADLKNYSLVLATSAYSDSTSFRKNLLVNDESNVALPNSELNDLIKKHTKELNLKLEEGRILSEDAFYSVFSVEDRVKNSGGAVAVEMEAYGLFTVAEKLHKKAATILTISDNLITHEYTTAEERQNSFNQMMELALSISEDFE</sequence>
<evidence type="ECO:0000256" key="2">
    <source>
        <dbReference type="ARBA" id="ARBA00021980"/>
    </source>
</evidence>
<dbReference type="EMBL" id="CP033021">
    <property type="protein sequence ID" value="AYN65483.1"/>
    <property type="molecule type" value="Genomic_DNA"/>
</dbReference>